<dbReference type="GO" id="GO:0009341">
    <property type="term" value="C:beta-galactosidase complex"/>
    <property type="evidence" value="ECO:0007669"/>
    <property type="project" value="InterPro"/>
</dbReference>
<evidence type="ECO:0000259" key="13">
    <source>
        <dbReference type="Pfam" id="PF08532"/>
    </source>
</evidence>
<dbReference type="GO" id="GO:0046872">
    <property type="term" value="F:metal ion binding"/>
    <property type="evidence" value="ECO:0007669"/>
    <property type="project" value="UniProtKB-KW"/>
</dbReference>
<name>A0A167FUA1_9BACL</name>
<dbReference type="PANTHER" id="PTHR36447:SF2">
    <property type="entry name" value="BETA-GALACTOSIDASE YESZ"/>
    <property type="match status" value="1"/>
</dbReference>
<evidence type="ECO:0000256" key="8">
    <source>
        <dbReference type="PIRNR" id="PIRNR001084"/>
    </source>
</evidence>
<evidence type="ECO:0000256" key="2">
    <source>
        <dbReference type="ARBA" id="ARBA00005940"/>
    </source>
</evidence>
<feature type="domain" description="Beta-galactosidase C-terminal" evidence="14">
    <location>
        <begin position="611"/>
        <end position="661"/>
    </location>
</feature>
<dbReference type="InterPro" id="IPR017853">
    <property type="entry name" value="GH"/>
</dbReference>
<evidence type="ECO:0000256" key="3">
    <source>
        <dbReference type="ARBA" id="ARBA00012756"/>
    </source>
</evidence>
<feature type="binding site" evidence="10">
    <location>
        <position position="147"/>
    </location>
    <ligand>
        <name>substrate</name>
    </ligand>
</feature>
<dbReference type="InterPro" id="IPR029062">
    <property type="entry name" value="Class_I_gatase-like"/>
</dbReference>
<feature type="active site" description="Proton donor" evidence="9">
    <location>
        <position position="148"/>
    </location>
</feature>
<feature type="binding site" evidence="11">
    <location>
        <position position="113"/>
    </location>
    <ligand>
        <name>Zn(2+)</name>
        <dbReference type="ChEBI" id="CHEBI:29105"/>
    </ligand>
</feature>
<feature type="binding site" evidence="11">
    <location>
        <position position="154"/>
    </location>
    <ligand>
        <name>Zn(2+)</name>
        <dbReference type="ChEBI" id="CHEBI:29105"/>
    </ligand>
</feature>
<keyword evidence="6 11" id="KW-0862">Zinc</keyword>
<dbReference type="Gene3D" id="3.20.20.80">
    <property type="entry name" value="Glycosidases"/>
    <property type="match status" value="1"/>
</dbReference>
<comment type="similarity">
    <text evidence="2 8">Belongs to the glycosyl hydrolase 42 family.</text>
</comment>
<dbReference type="RefSeq" id="WP_082865609.1">
    <property type="nucleotide sequence ID" value="NZ_CP017770.1"/>
</dbReference>
<dbReference type="CDD" id="cd03143">
    <property type="entry name" value="A4_beta-galactosidase_middle_domain"/>
    <property type="match status" value="1"/>
</dbReference>
<evidence type="ECO:0000256" key="10">
    <source>
        <dbReference type="PIRSR" id="PIRSR001084-2"/>
    </source>
</evidence>
<dbReference type="SUPFAM" id="SSF51445">
    <property type="entry name" value="(Trans)glycosidases"/>
    <property type="match status" value="1"/>
</dbReference>
<dbReference type="GO" id="GO:0006012">
    <property type="term" value="P:galactose metabolic process"/>
    <property type="evidence" value="ECO:0007669"/>
    <property type="project" value="InterPro"/>
</dbReference>
<evidence type="ECO:0000259" key="14">
    <source>
        <dbReference type="Pfam" id="PF08533"/>
    </source>
</evidence>
<evidence type="ECO:0000256" key="1">
    <source>
        <dbReference type="ARBA" id="ARBA00001412"/>
    </source>
</evidence>
<dbReference type="Pfam" id="PF08533">
    <property type="entry name" value="Glyco_hydro_42C"/>
    <property type="match status" value="1"/>
</dbReference>
<evidence type="ECO:0000313" key="16">
    <source>
        <dbReference type="Proteomes" id="UP000077134"/>
    </source>
</evidence>
<dbReference type="OrthoDB" id="9800974at2"/>
<dbReference type="Pfam" id="PF02449">
    <property type="entry name" value="Glyco_hydro_42"/>
    <property type="match status" value="1"/>
</dbReference>
<dbReference type="GO" id="GO:0004565">
    <property type="term" value="F:beta-galactosidase activity"/>
    <property type="evidence" value="ECO:0007669"/>
    <property type="project" value="UniProtKB-EC"/>
</dbReference>
<keyword evidence="16" id="KW-1185">Reference proteome</keyword>
<keyword evidence="4 11" id="KW-0479">Metal-binding</keyword>
<proteinExistence type="inferred from homology"/>
<feature type="binding site" evidence="11">
    <location>
        <position position="156"/>
    </location>
    <ligand>
        <name>Zn(2+)</name>
        <dbReference type="ChEBI" id="CHEBI:29105"/>
    </ligand>
</feature>
<evidence type="ECO:0000313" key="15">
    <source>
        <dbReference type="EMBL" id="OAB76906.1"/>
    </source>
</evidence>
<evidence type="ECO:0000256" key="11">
    <source>
        <dbReference type="PIRSR" id="PIRSR001084-3"/>
    </source>
</evidence>
<dbReference type="Gene3D" id="2.60.40.1180">
    <property type="entry name" value="Golgi alpha-mannosidase II"/>
    <property type="match status" value="1"/>
</dbReference>
<dbReference type="InterPro" id="IPR003476">
    <property type="entry name" value="Glyco_hydro_42"/>
</dbReference>
<evidence type="ECO:0000256" key="4">
    <source>
        <dbReference type="ARBA" id="ARBA00022723"/>
    </source>
</evidence>
<dbReference type="InterPro" id="IPR013738">
    <property type="entry name" value="Beta_galactosidase_Trimer"/>
</dbReference>
<dbReference type="STRING" id="1763538.LPB68_18960"/>
<dbReference type="SUPFAM" id="SSF52317">
    <property type="entry name" value="Class I glutamine amidotransferase-like"/>
    <property type="match status" value="1"/>
</dbReference>
<dbReference type="PIRSF" id="PIRSF001084">
    <property type="entry name" value="B-galactosidase"/>
    <property type="match status" value="1"/>
</dbReference>
<feature type="domain" description="Glycoside hydrolase family 42 N-terminal" evidence="12">
    <location>
        <begin position="12"/>
        <end position="382"/>
    </location>
</feature>
<feature type="domain" description="Beta-galactosidase trimerisation" evidence="13">
    <location>
        <begin position="395"/>
        <end position="597"/>
    </location>
</feature>
<reference evidence="15 16" key="1">
    <citation type="submission" date="2016-02" db="EMBL/GenBank/DDBJ databases">
        <title>Paenibacillus sp. LPB0068, isolated from Crassostrea gigas.</title>
        <authorList>
            <person name="Shin S.-K."/>
            <person name="Yi H."/>
        </authorList>
    </citation>
    <scope>NUCLEOTIDE SEQUENCE [LARGE SCALE GENOMIC DNA]</scope>
    <source>
        <strain evidence="15 16">LPB0068</strain>
    </source>
</reference>
<accession>A0A167FUA1</accession>
<feature type="binding site" evidence="10">
    <location>
        <position position="313"/>
    </location>
    <ligand>
        <name>substrate</name>
    </ligand>
</feature>
<evidence type="ECO:0000256" key="7">
    <source>
        <dbReference type="ARBA" id="ARBA00023295"/>
    </source>
</evidence>
<feature type="active site" description="Nucleophile" evidence="9">
    <location>
        <position position="304"/>
    </location>
</feature>
<dbReference type="Pfam" id="PF08532">
    <property type="entry name" value="Glyco_hydro_42M"/>
    <property type="match status" value="1"/>
</dbReference>
<protein>
    <recommendedName>
        <fullName evidence="3 8">Beta-galactosidase</fullName>
        <shortName evidence="8">Beta-gal</shortName>
        <ecNumber evidence="3 8">3.2.1.23</ecNumber>
    </recommendedName>
</protein>
<dbReference type="AlphaFoldDB" id="A0A167FUA1"/>
<dbReference type="InterPro" id="IPR013529">
    <property type="entry name" value="Glyco_hydro_42_N"/>
</dbReference>
<dbReference type="PANTHER" id="PTHR36447">
    <property type="entry name" value="BETA-GALACTOSIDASE GANA"/>
    <property type="match status" value="1"/>
</dbReference>
<dbReference type="Gene3D" id="3.40.50.880">
    <property type="match status" value="1"/>
</dbReference>
<dbReference type="EC" id="3.2.1.23" evidence="3 8"/>
<evidence type="ECO:0000256" key="9">
    <source>
        <dbReference type="PIRSR" id="PIRSR001084-1"/>
    </source>
</evidence>
<keyword evidence="7 8" id="KW-0326">Glycosidase</keyword>
<organism evidence="15 16">
    <name type="scientific">Paenibacillus crassostreae</name>
    <dbReference type="NCBI Taxonomy" id="1763538"/>
    <lineage>
        <taxon>Bacteria</taxon>
        <taxon>Bacillati</taxon>
        <taxon>Bacillota</taxon>
        <taxon>Bacilli</taxon>
        <taxon>Bacillales</taxon>
        <taxon>Paenibacillaceae</taxon>
        <taxon>Paenibacillus</taxon>
    </lineage>
</organism>
<evidence type="ECO:0000256" key="6">
    <source>
        <dbReference type="ARBA" id="ARBA00022833"/>
    </source>
</evidence>
<evidence type="ECO:0000259" key="12">
    <source>
        <dbReference type="Pfam" id="PF02449"/>
    </source>
</evidence>
<comment type="catalytic activity">
    <reaction evidence="1 8">
        <text>Hydrolysis of terminal non-reducing beta-D-galactose residues in beta-D-galactosides.</text>
        <dbReference type="EC" id="3.2.1.23"/>
    </reaction>
</comment>
<gene>
    <name evidence="15" type="ORF">PNBC_05780</name>
</gene>
<dbReference type="InterPro" id="IPR013739">
    <property type="entry name" value="Beta_galactosidase_C"/>
</dbReference>
<comment type="caution">
    <text evidence="15">The sequence shown here is derived from an EMBL/GenBank/DDBJ whole genome shotgun (WGS) entry which is preliminary data.</text>
</comment>
<evidence type="ECO:0000256" key="5">
    <source>
        <dbReference type="ARBA" id="ARBA00022801"/>
    </source>
</evidence>
<keyword evidence="5 8" id="KW-0378">Hydrolase</keyword>
<sequence>MNNFSKIQMGVDYYPEHWDPSLWEQDIMKMKEVGVKIVRVGEFAWSRFEPEEGKFHFEWLDRALDLFHQQGIQIVIGTPTHTPPRWLTAKCPDILPIQANGQTYHAGVRGHRCFNSTSLEAYGSRIIEELTLHYKNHPAVIGWQTDNEFSLVYCHCEACNIRFREWLQLKYGSLEQLNQEWGTVVWSGEYNDWSLVTTPYGGSPHQNPSYQLDFYRFQSTSVQQYQQTQIDIIRRNCPVHFITHNFHSYPQKLDLYPIGEPLDVAAFDYYPNTSPDKTTTGPYSGALSLDVTRGIKRRNFWIMEQLSGPPGGWGPMWRTPYPGFIRAYIWQTIARGADTVVQFRWRSATMGAEQFWHGLIDHSNVTGRRFEEFTQVCKEVNTLSYLLEGTSVRNEVAILFSHDQLVALDIQPQVEGMNYYENIKQWHRALTKLGIGTDVINWTERLDGYKIVIAPSLYLMDTTIANRLEEFASAGGTLIITHRSGVKNLNNICLMEPLPGMLSHCTGVHVKEYDPIANDNHHIITTDERTFSTTQWCDILHPTTAEIVASYHDDFYAGQAAITVNSFGQGKVYYLGTHPEESYMKSLLHELVVDQKILHFTELPEGVQISVRVQESQTYFFLLNLSRETRMINLEHSYKSVLYDGVIHEGTLTLEPYGVDICIIWR</sequence>
<dbReference type="EMBL" id="LSFN01000005">
    <property type="protein sequence ID" value="OAB76906.1"/>
    <property type="molecule type" value="Genomic_DNA"/>
</dbReference>
<feature type="binding site" evidence="10">
    <location>
        <position position="109"/>
    </location>
    <ligand>
        <name>substrate</name>
    </ligand>
</feature>
<feature type="binding site" evidence="11">
    <location>
        <position position="159"/>
    </location>
    <ligand>
        <name>Zn(2+)</name>
        <dbReference type="ChEBI" id="CHEBI:29105"/>
    </ligand>
</feature>
<dbReference type="InterPro" id="IPR013780">
    <property type="entry name" value="Glyco_hydro_b"/>
</dbReference>
<dbReference type="Proteomes" id="UP000077134">
    <property type="component" value="Unassembled WGS sequence"/>
</dbReference>